<name>A0A2H0YVE6_9BACT</name>
<feature type="transmembrane region" description="Helical" evidence="1">
    <location>
        <begin position="98"/>
        <end position="123"/>
    </location>
</feature>
<gene>
    <name evidence="2" type="ORF">COT24_03415</name>
</gene>
<feature type="transmembrane region" description="Helical" evidence="1">
    <location>
        <begin position="21"/>
        <end position="44"/>
    </location>
</feature>
<evidence type="ECO:0000313" key="3">
    <source>
        <dbReference type="Proteomes" id="UP000231542"/>
    </source>
</evidence>
<evidence type="ECO:0000313" key="2">
    <source>
        <dbReference type="EMBL" id="PIS42465.1"/>
    </source>
</evidence>
<dbReference type="AlphaFoldDB" id="A0A2H0YVE6"/>
<sequence>MKNLLIHRLINTLRKPLKNKFFSFAILFSLFSNIGIWVLIYLYIQPNNEPISLHYNIYFGIDLIGEWYKLYFIPLSGLIIILVNYLVSAIIYSSKMVLAYLVIGVTAFVQILLGLAAILIILVNI</sequence>
<protein>
    <recommendedName>
        <fullName evidence="4">DUF1648 domain-containing protein</fullName>
    </recommendedName>
</protein>
<dbReference type="EMBL" id="PEXU01000042">
    <property type="protein sequence ID" value="PIS42465.1"/>
    <property type="molecule type" value="Genomic_DNA"/>
</dbReference>
<feature type="transmembrane region" description="Helical" evidence="1">
    <location>
        <begin position="71"/>
        <end position="91"/>
    </location>
</feature>
<keyword evidence="1" id="KW-1133">Transmembrane helix</keyword>
<keyword evidence="1" id="KW-0472">Membrane</keyword>
<organism evidence="2 3">
    <name type="scientific">Candidatus Kerfeldbacteria bacterium CG08_land_8_20_14_0_20_40_16</name>
    <dbReference type="NCBI Taxonomy" id="2014244"/>
    <lineage>
        <taxon>Bacteria</taxon>
        <taxon>Candidatus Kerfeldiibacteriota</taxon>
    </lineage>
</organism>
<evidence type="ECO:0008006" key="4">
    <source>
        <dbReference type="Google" id="ProtNLM"/>
    </source>
</evidence>
<accession>A0A2H0YVE6</accession>
<proteinExistence type="predicted"/>
<comment type="caution">
    <text evidence="2">The sequence shown here is derived from an EMBL/GenBank/DDBJ whole genome shotgun (WGS) entry which is preliminary data.</text>
</comment>
<keyword evidence="1" id="KW-0812">Transmembrane</keyword>
<dbReference type="Proteomes" id="UP000231542">
    <property type="component" value="Unassembled WGS sequence"/>
</dbReference>
<evidence type="ECO:0000256" key="1">
    <source>
        <dbReference type="SAM" id="Phobius"/>
    </source>
</evidence>
<reference evidence="2 3" key="1">
    <citation type="submission" date="2017-09" db="EMBL/GenBank/DDBJ databases">
        <title>Depth-based differentiation of microbial function through sediment-hosted aquifers and enrichment of novel symbionts in the deep terrestrial subsurface.</title>
        <authorList>
            <person name="Probst A.J."/>
            <person name="Ladd B."/>
            <person name="Jarett J.K."/>
            <person name="Geller-Mcgrath D.E."/>
            <person name="Sieber C.M."/>
            <person name="Emerson J.B."/>
            <person name="Anantharaman K."/>
            <person name="Thomas B.C."/>
            <person name="Malmstrom R."/>
            <person name="Stieglmeier M."/>
            <person name="Klingl A."/>
            <person name="Woyke T."/>
            <person name="Ryan C.M."/>
            <person name="Banfield J.F."/>
        </authorList>
    </citation>
    <scope>NUCLEOTIDE SEQUENCE [LARGE SCALE GENOMIC DNA]</scope>
    <source>
        <strain evidence="2">CG08_land_8_20_14_0_20_40_16</strain>
    </source>
</reference>